<dbReference type="GO" id="GO:0016020">
    <property type="term" value="C:membrane"/>
    <property type="evidence" value="ECO:0007669"/>
    <property type="project" value="UniProtKB-SubCell"/>
</dbReference>
<evidence type="ECO:0000256" key="3">
    <source>
        <dbReference type="ARBA" id="ARBA00022692"/>
    </source>
</evidence>
<keyword evidence="9" id="KW-0378">Hydrolase</keyword>
<dbReference type="PANTHER" id="PTHR43327">
    <property type="entry name" value="STOMATIN-LIKE PROTEIN 2, MITOCHONDRIAL"/>
    <property type="match status" value="1"/>
</dbReference>
<feature type="region of interest" description="Disordered" evidence="7">
    <location>
        <begin position="35"/>
        <end position="54"/>
    </location>
</feature>
<evidence type="ECO:0000256" key="6">
    <source>
        <dbReference type="RuleBase" id="RU364113"/>
    </source>
</evidence>
<feature type="domain" description="Band 7" evidence="8">
    <location>
        <begin position="74"/>
        <end position="247"/>
    </location>
</feature>
<sequence>MGLNDPQWGKRRGNSGPPDLEEVMRSFNQKINELFSRKGGGDSNGNSDGGNPDGPSSKGIAIIGFLLLVAWAGSGFYIVDEGHRGVVLRFGKHVETTQPGLRWHVPSPIESIEDVNIAQVRTVEIGYRNNVRSKVLKESLILTDDENIVDIQFAVQYILNSPEDFLFTNREPEDSVLQVAETAIREVIGTSKMDFVLYEGREEVAARTTVLMQKILDRYQIGISINRVTMQNAQPPEQVQAAFDDAVKANQDRERQRNEGQAYANDVIPRARGAAARLLEEAEGYKQKVITASEGDASRFEQVLVEYAKAPEVTRERMYIDTVQHVLSSTSKILIDQEKGGGNLLYLPLDKLIQADSGVAKSSTGTIKQQNENQDFSSDISSRSRESFRSREREVR</sequence>
<dbReference type="SMART" id="SM00244">
    <property type="entry name" value="PHB"/>
    <property type="match status" value="1"/>
</dbReference>
<reference evidence="9 10" key="1">
    <citation type="submission" date="2016-10" db="EMBL/GenBank/DDBJ databases">
        <authorList>
            <person name="de Groot N.N."/>
        </authorList>
    </citation>
    <scope>NUCLEOTIDE SEQUENCE [LARGE SCALE GENOMIC DNA]</scope>
    <source>
        <strain evidence="9 10">Nm24</strain>
    </source>
</reference>
<accession>A0A1I7GPW1</accession>
<dbReference type="OrthoDB" id="9779595at2"/>
<dbReference type="PANTHER" id="PTHR43327:SF2">
    <property type="entry name" value="MODULATOR OF FTSH PROTEASE HFLK"/>
    <property type="match status" value="1"/>
</dbReference>
<proteinExistence type="inferred from homology"/>
<evidence type="ECO:0000256" key="1">
    <source>
        <dbReference type="ARBA" id="ARBA00004167"/>
    </source>
</evidence>
<evidence type="ECO:0000313" key="9">
    <source>
        <dbReference type="EMBL" id="SFU50488.1"/>
    </source>
</evidence>
<comment type="similarity">
    <text evidence="2 6">Belongs to the band 7/mec-2 family. HflK subfamily.</text>
</comment>
<comment type="subunit">
    <text evidence="6">HflC and HflK may interact to form a multimeric complex.</text>
</comment>
<comment type="function">
    <text evidence="6">HflC and HflK could encode or regulate a protease.</text>
</comment>
<feature type="transmembrane region" description="Helical" evidence="6">
    <location>
        <begin position="59"/>
        <end position="79"/>
    </location>
</feature>
<keyword evidence="4 6" id="KW-1133">Transmembrane helix</keyword>
<evidence type="ECO:0000256" key="4">
    <source>
        <dbReference type="ARBA" id="ARBA00022989"/>
    </source>
</evidence>
<dbReference type="NCBIfam" id="TIGR01933">
    <property type="entry name" value="hflK"/>
    <property type="match status" value="1"/>
</dbReference>
<keyword evidence="9" id="KW-0645">Protease</keyword>
<comment type="subcellular location">
    <subcellularLocation>
        <location evidence="1">Membrane</location>
        <topology evidence="1">Single-pass membrane protein</topology>
    </subcellularLocation>
</comment>
<protein>
    <recommendedName>
        <fullName evidence="6">Protein HflK</fullName>
    </recommendedName>
</protein>
<feature type="compositionally biased region" description="Polar residues" evidence="7">
    <location>
        <begin position="360"/>
        <end position="376"/>
    </location>
</feature>
<feature type="region of interest" description="Disordered" evidence="7">
    <location>
        <begin position="360"/>
        <end position="396"/>
    </location>
</feature>
<dbReference type="SUPFAM" id="SSF117892">
    <property type="entry name" value="Band 7/SPFH domain"/>
    <property type="match status" value="1"/>
</dbReference>
<evidence type="ECO:0000313" key="10">
    <source>
        <dbReference type="Proteomes" id="UP000183926"/>
    </source>
</evidence>
<keyword evidence="5 6" id="KW-0472">Membrane</keyword>
<dbReference type="CDD" id="cd03404">
    <property type="entry name" value="SPFH_HflK"/>
    <property type="match status" value="1"/>
</dbReference>
<dbReference type="GO" id="GO:0008233">
    <property type="term" value="F:peptidase activity"/>
    <property type="evidence" value="ECO:0007669"/>
    <property type="project" value="UniProtKB-KW"/>
</dbReference>
<dbReference type="AlphaFoldDB" id="A0A1I7GPW1"/>
<keyword evidence="3 6" id="KW-0812">Transmembrane</keyword>
<dbReference type="InterPro" id="IPR050710">
    <property type="entry name" value="Band7/mec-2_domain"/>
</dbReference>
<dbReference type="InterPro" id="IPR036013">
    <property type="entry name" value="Band_7/SPFH_dom_sf"/>
</dbReference>
<dbReference type="Pfam" id="PF12221">
    <property type="entry name" value="HflK_N"/>
    <property type="match status" value="1"/>
</dbReference>
<evidence type="ECO:0000256" key="2">
    <source>
        <dbReference type="ARBA" id="ARBA00006971"/>
    </source>
</evidence>
<dbReference type="Gene3D" id="3.30.479.30">
    <property type="entry name" value="Band 7 domain"/>
    <property type="match status" value="1"/>
</dbReference>
<dbReference type="InterPro" id="IPR001107">
    <property type="entry name" value="Band_7"/>
</dbReference>
<gene>
    <name evidence="9" type="ORF">SAMN05216339_10396</name>
</gene>
<dbReference type="Proteomes" id="UP000183926">
    <property type="component" value="Unassembled WGS sequence"/>
</dbReference>
<dbReference type="EMBL" id="FPBL01000003">
    <property type="protein sequence ID" value="SFU50488.1"/>
    <property type="molecule type" value="Genomic_DNA"/>
</dbReference>
<evidence type="ECO:0000259" key="8">
    <source>
        <dbReference type="SMART" id="SM00244"/>
    </source>
</evidence>
<organism evidence="9 10">
    <name type="scientific">Nitrosomonas eutropha</name>
    <dbReference type="NCBI Taxonomy" id="916"/>
    <lineage>
        <taxon>Bacteria</taxon>
        <taxon>Pseudomonadati</taxon>
        <taxon>Pseudomonadota</taxon>
        <taxon>Betaproteobacteria</taxon>
        <taxon>Nitrosomonadales</taxon>
        <taxon>Nitrosomonadaceae</taxon>
        <taxon>Nitrosomonas</taxon>
    </lineage>
</organism>
<feature type="compositionally biased region" description="Gly residues" evidence="7">
    <location>
        <begin position="41"/>
        <end position="52"/>
    </location>
</feature>
<dbReference type="InterPro" id="IPR020980">
    <property type="entry name" value="Membrane_HflK_N"/>
</dbReference>
<dbReference type="Pfam" id="PF01145">
    <property type="entry name" value="Band_7"/>
    <property type="match status" value="1"/>
</dbReference>
<dbReference type="InterPro" id="IPR010201">
    <property type="entry name" value="HflK"/>
</dbReference>
<evidence type="ECO:0000256" key="5">
    <source>
        <dbReference type="ARBA" id="ARBA00023136"/>
    </source>
</evidence>
<evidence type="ECO:0000256" key="7">
    <source>
        <dbReference type="SAM" id="MobiDB-lite"/>
    </source>
</evidence>
<name>A0A1I7GPW1_9PROT</name>
<dbReference type="RefSeq" id="WP_074927646.1">
    <property type="nucleotide sequence ID" value="NZ_FPBL01000003.1"/>
</dbReference>
<feature type="compositionally biased region" description="Basic and acidic residues" evidence="7">
    <location>
        <begin position="382"/>
        <end position="396"/>
    </location>
</feature>
<dbReference type="GO" id="GO:0006508">
    <property type="term" value="P:proteolysis"/>
    <property type="evidence" value="ECO:0007669"/>
    <property type="project" value="UniProtKB-KW"/>
</dbReference>
<feature type="region of interest" description="Disordered" evidence="7">
    <location>
        <begin position="1"/>
        <end position="21"/>
    </location>
</feature>